<keyword evidence="1" id="KW-0812">Transmembrane</keyword>
<evidence type="ECO:0000256" key="1">
    <source>
        <dbReference type="SAM" id="Phobius"/>
    </source>
</evidence>
<dbReference type="RefSeq" id="WP_078715368.1">
    <property type="nucleotide sequence ID" value="NZ_FUYG01000011.1"/>
</dbReference>
<sequence>MTIVYSQADPQFDTTPLTASPPETALQAFAEANALNYETSAPAPAYGGALFEYLENASVSDRFSGEVAGRLFDVGTVTGTVGGSQSRTTSGGVQITSSFTSTRRATHGYLVIRLDRALPHIVLDATQNDRTFGSSIPMPIAQDQRLSLEGDFDSHFRLYCPTGYERDALYVMTPDLMALLIDDAGDLDAEIVDDVFYLYSNEAFDVSDPALWQRLASIRAVLGAKALSQTENYSDDRVGGRAANAVGEDGRRLRQTFIAADSSMTPRRLLFIVGGAFVLIFGVVITGFVLIWGAISP</sequence>
<reference evidence="3" key="1">
    <citation type="submission" date="2017-02" db="EMBL/GenBank/DDBJ databases">
        <authorList>
            <person name="Varghese N."/>
            <person name="Submissions S."/>
        </authorList>
    </citation>
    <scope>NUCLEOTIDE SEQUENCE [LARGE SCALE GENOMIC DNA]</scope>
    <source>
        <strain evidence="3">VKM Ac-2052</strain>
    </source>
</reference>
<protein>
    <submittedName>
        <fullName evidence="2">Uncharacterized protein</fullName>
    </submittedName>
</protein>
<dbReference type="Proteomes" id="UP000189735">
    <property type="component" value="Unassembled WGS sequence"/>
</dbReference>
<proteinExistence type="predicted"/>
<feature type="transmembrane region" description="Helical" evidence="1">
    <location>
        <begin position="269"/>
        <end position="295"/>
    </location>
</feature>
<name>A0A1T4YJV0_9MICO</name>
<organism evidence="2 3">
    <name type="scientific">Agreia bicolorata</name>
    <dbReference type="NCBI Taxonomy" id="110935"/>
    <lineage>
        <taxon>Bacteria</taxon>
        <taxon>Bacillati</taxon>
        <taxon>Actinomycetota</taxon>
        <taxon>Actinomycetes</taxon>
        <taxon>Micrococcales</taxon>
        <taxon>Microbacteriaceae</taxon>
        <taxon>Agreia</taxon>
    </lineage>
</organism>
<keyword evidence="1" id="KW-1133">Transmembrane helix</keyword>
<gene>
    <name evidence="2" type="ORF">SAMN06295879_3416</name>
</gene>
<keyword evidence="1" id="KW-0472">Membrane</keyword>
<dbReference type="AlphaFoldDB" id="A0A1T4YJV0"/>
<evidence type="ECO:0000313" key="3">
    <source>
        <dbReference type="Proteomes" id="UP000189735"/>
    </source>
</evidence>
<evidence type="ECO:0000313" key="2">
    <source>
        <dbReference type="EMBL" id="SKB02036.1"/>
    </source>
</evidence>
<accession>A0A1T4YJV0</accession>
<dbReference type="EMBL" id="FUYG01000011">
    <property type="protein sequence ID" value="SKB02036.1"/>
    <property type="molecule type" value="Genomic_DNA"/>
</dbReference>